<evidence type="ECO:0000313" key="2">
    <source>
        <dbReference type="EMBL" id="MFD2567095.1"/>
    </source>
</evidence>
<dbReference type="InterPro" id="IPR029044">
    <property type="entry name" value="Nucleotide-diphossugar_trans"/>
</dbReference>
<name>A0ABW5LQL8_9FLAO</name>
<feature type="domain" description="MobA-like NTP transferase" evidence="1">
    <location>
        <begin position="7"/>
        <end position="168"/>
    </location>
</feature>
<dbReference type="InterPro" id="IPR025877">
    <property type="entry name" value="MobA-like_NTP_Trfase"/>
</dbReference>
<reference evidence="3" key="1">
    <citation type="journal article" date="2019" name="Int. J. Syst. Evol. Microbiol.">
        <title>The Global Catalogue of Microorganisms (GCM) 10K type strain sequencing project: providing services to taxonomists for standard genome sequencing and annotation.</title>
        <authorList>
            <consortium name="The Broad Institute Genomics Platform"/>
            <consortium name="The Broad Institute Genome Sequencing Center for Infectious Disease"/>
            <person name="Wu L."/>
            <person name="Ma J."/>
        </authorList>
    </citation>
    <scope>NUCLEOTIDE SEQUENCE [LARGE SCALE GENOMIC DNA]</scope>
    <source>
        <strain evidence="3">KCTC 52127</strain>
    </source>
</reference>
<dbReference type="CDD" id="cd04182">
    <property type="entry name" value="GT_2_like_f"/>
    <property type="match status" value="1"/>
</dbReference>
<comment type="caution">
    <text evidence="2">The sequence shown here is derived from an EMBL/GenBank/DDBJ whole genome shotgun (WGS) entry which is preliminary data.</text>
</comment>
<dbReference type="GO" id="GO:0016740">
    <property type="term" value="F:transferase activity"/>
    <property type="evidence" value="ECO:0007669"/>
    <property type="project" value="UniProtKB-KW"/>
</dbReference>
<evidence type="ECO:0000259" key="1">
    <source>
        <dbReference type="Pfam" id="PF12804"/>
    </source>
</evidence>
<dbReference type="PANTHER" id="PTHR43777">
    <property type="entry name" value="MOLYBDENUM COFACTOR CYTIDYLYLTRANSFERASE"/>
    <property type="match status" value="1"/>
</dbReference>
<keyword evidence="2" id="KW-0808">Transferase</keyword>
<sequence>MSKTAILILAAGESKRLGSPKQLLSYKESNLLLHTIEQFQDIQNAHVFVVLGAYFEDIFPQIRNKSVTVIKNNAWMNGMGSSISKGVELIRKKNLFDRVLVTLCDLPLVEASHYQELIDLSISSRKRIVQTSYEDTSGVPVIFDKSLFNALSYLSNDQGAKALIKKYKKEVLKLSSKTPYFDIDTNDAYQKLLELS</sequence>
<dbReference type="Proteomes" id="UP001597508">
    <property type="component" value="Unassembled WGS sequence"/>
</dbReference>
<protein>
    <submittedName>
        <fullName evidence="2">NTP transferase domain-containing protein</fullName>
    </submittedName>
</protein>
<dbReference type="Gene3D" id="3.90.550.10">
    <property type="entry name" value="Spore Coat Polysaccharide Biosynthesis Protein SpsA, Chain A"/>
    <property type="match status" value="1"/>
</dbReference>
<dbReference type="SUPFAM" id="SSF53448">
    <property type="entry name" value="Nucleotide-diphospho-sugar transferases"/>
    <property type="match status" value="1"/>
</dbReference>
<accession>A0ABW5LQL8</accession>
<proteinExistence type="predicted"/>
<organism evidence="2 3">
    <name type="scientific">Pseudotenacibaculum haliotis</name>
    <dbReference type="NCBI Taxonomy" id="1862138"/>
    <lineage>
        <taxon>Bacteria</taxon>
        <taxon>Pseudomonadati</taxon>
        <taxon>Bacteroidota</taxon>
        <taxon>Flavobacteriia</taxon>
        <taxon>Flavobacteriales</taxon>
        <taxon>Flavobacteriaceae</taxon>
        <taxon>Pseudotenacibaculum</taxon>
    </lineage>
</organism>
<dbReference type="Pfam" id="PF12804">
    <property type="entry name" value="NTP_transf_3"/>
    <property type="match status" value="1"/>
</dbReference>
<dbReference type="EMBL" id="JBHULH010000003">
    <property type="protein sequence ID" value="MFD2567095.1"/>
    <property type="molecule type" value="Genomic_DNA"/>
</dbReference>
<dbReference type="RefSeq" id="WP_379665805.1">
    <property type="nucleotide sequence ID" value="NZ_JBHULH010000003.1"/>
</dbReference>
<gene>
    <name evidence="2" type="ORF">ACFSRZ_06900</name>
</gene>
<dbReference type="PANTHER" id="PTHR43777:SF1">
    <property type="entry name" value="MOLYBDENUM COFACTOR CYTIDYLYLTRANSFERASE"/>
    <property type="match status" value="1"/>
</dbReference>
<keyword evidence="3" id="KW-1185">Reference proteome</keyword>
<evidence type="ECO:0000313" key="3">
    <source>
        <dbReference type="Proteomes" id="UP001597508"/>
    </source>
</evidence>